<evidence type="ECO:0000313" key="2">
    <source>
        <dbReference type="EMBL" id="MFC5293586.1"/>
    </source>
</evidence>
<keyword evidence="1" id="KW-1133">Transmembrane helix</keyword>
<dbReference type="Proteomes" id="UP001595976">
    <property type="component" value="Unassembled WGS sequence"/>
</dbReference>
<dbReference type="EMBL" id="JBHSLI010000004">
    <property type="protein sequence ID" value="MFC5293586.1"/>
    <property type="molecule type" value="Genomic_DNA"/>
</dbReference>
<name>A0ABW0F5C8_9HYPH</name>
<feature type="transmembrane region" description="Helical" evidence="1">
    <location>
        <begin position="77"/>
        <end position="102"/>
    </location>
</feature>
<keyword evidence="1" id="KW-0812">Transmembrane</keyword>
<comment type="caution">
    <text evidence="2">The sequence shown here is derived from an EMBL/GenBank/DDBJ whole genome shotgun (WGS) entry which is preliminary data.</text>
</comment>
<protein>
    <recommendedName>
        <fullName evidence="4">Nif11 domain-containing protein</fullName>
    </recommendedName>
</protein>
<gene>
    <name evidence="2" type="ORF">ACFPK2_11365</name>
</gene>
<keyword evidence="3" id="KW-1185">Reference proteome</keyword>
<keyword evidence="1" id="KW-0472">Membrane</keyword>
<accession>A0ABW0F5C8</accession>
<dbReference type="RefSeq" id="WP_158443987.1">
    <property type="nucleotide sequence ID" value="NZ_JAOAOS010000004.1"/>
</dbReference>
<evidence type="ECO:0008006" key="4">
    <source>
        <dbReference type="Google" id="ProtNLM"/>
    </source>
</evidence>
<evidence type="ECO:0000256" key="1">
    <source>
        <dbReference type="SAM" id="Phobius"/>
    </source>
</evidence>
<sequence>MTEAVEKFQDHIRSIAGDQPKLESFITQVKTPDDLVAYAAHAGCPLDKIEAEELFEQGRAAYSQMQNQLSDDDLDKVVGGISFTAIGVGVGAALGIAAVTVLTAGVGTGFLAAAVAAGTTTWGGVVAGVATTGGAMAFSGAVVGGGAGLVVDKVVDAVKS</sequence>
<reference evidence="3" key="1">
    <citation type="journal article" date="2019" name="Int. J. Syst. Evol. Microbiol.">
        <title>The Global Catalogue of Microorganisms (GCM) 10K type strain sequencing project: providing services to taxonomists for standard genome sequencing and annotation.</title>
        <authorList>
            <consortium name="The Broad Institute Genomics Platform"/>
            <consortium name="The Broad Institute Genome Sequencing Center for Infectious Disease"/>
            <person name="Wu L."/>
            <person name="Ma J."/>
        </authorList>
    </citation>
    <scope>NUCLEOTIDE SEQUENCE [LARGE SCALE GENOMIC DNA]</scope>
    <source>
        <strain evidence="3">CGMCC 1.15643</strain>
    </source>
</reference>
<feature type="transmembrane region" description="Helical" evidence="1">
    <location>
        <begin position="109"/>
        <end position="130"/>
    </location>
</feature>
<evidence type="ECO:0000313" key="3">
    <source>
        <dbReference type="Proteomes" id="UP001595976"/>
    </source>
</evidence>
<organism evidence="2 3">
    <name type="scientific">Bosea minatitlanensis</name>
    <dbReference type="NCBI Taxonomy" id="128782"/>
    <lineage>
        <taxon>Bacteria</taxon>
        <taxon>Pseudomonadati</taxon>
        <taxon>Pseudomonadota</taxon>
        <taxon>Alphaproteobacteria</taxon>
        <taxon>Hyphomicrobiales</taxon>
        <taxon>Boseaceae</taxon>
        <taxon>Bosea</taxon>
    </lineage>
</organism>
<proteinExistence type="predicted"/>
<feature type="transmembrane region" description="Helical" evidence="1">
    <location>
        <begin position="136"/>
        <end position="155"/>
    </location>
</feature>